<evidence type="ECO:0000256" key="1">
    <source>
        <dbReference type="SAM" id="MobiDB-lite"/>
    </source>
</evidence>
<dbReference type="RefSeq" id="WP_268110755.1">
    <property type="nucleotide sequence ID" value="NZ_JAPPUX010000002.1"/>
</dbReference>
<evidence type="ECO:0000313" key="3">
    <source>
        <dbReference type="Proteomes" id="UP001074726"/>
    </source>
</evidence>
<reference evidence="2" key="1">
    <citation type="submission" date="2022-08" db="EMBL/GenBank/DDBJ databases">
        <title>Genome sequencing of Nocardioides sp. STR2.</title>
        <authorList>
            <person name="So Y."/>
        </authorList>
    </citation>
    <scope>NUCLEOTIDE SEQUENCE</scope>
    <source>
        <strain evidence="2">STR2</strain>
    </source>
</reference>
<gene>
    <name evidence="2" type="ORF">NYO98_06575</name>
</gene>
<dbReference type="Proteomes" id="UP001074726">
    <property type="component" value="Unassembled WGS sequence"/>
</dbReference>
<protein>
    <submittedName>
        <fullName evidence="2">Uncharacterized protein</fullName>
    </submittedName>
</protein>
<sequence length="338" mass="34550">MTGRADFREGRRLDAADLNRESESREADAARHLALAHARGTPAWPGLVGTAVVHPVGRPSVEVTPDGPAAGTRVRLRDGGSELELGVRGGHHAAGTVTSDGDPVVVEGGLRLSSRPPTEPSVPWSIRALDVLAEDGTTLARELRIELAAPPGSPPTESRVAIGTVLGSTFTPALVVDAAGTVTIDGDLEVAGSVSQGEIPPDPEDPRFVEMLADVLARRVVGAATDTSGAVIGLVVTPDDTSGDETPLAIKIKPTVTLSRWGVALEARRQGTPSRFVLVDLGGPTTSGTEVLVESAAVPWSPPLTASTPGQVVVAVVAFDANGSVAAQRATTTALDGG</sequence>
<evidence type="ECO:0000313" key="2">
    <source>
        <dbReference type="EMBL" id="MCY4725936.1"/>
    </source>
</evidence>
<name>A0ABT4CC06_9ACTN</name>
<comment type="caution">
    <text evidence="2">The sequence shown here is derived from an EMBL/GenBank/DDBJ whole genome shotgun (WGS) entry which is preliminary data.</text>
</comment>
<proteinExistence type="predicted"/>
<keyword evidence="3" id="KW-1185">Reference proteome</keyword>
<accession>A0ABT4CC06</accession>
<feature type="region of interest" description="Disordered" evidence="1">
    <location>
        <begin position="1"/>
        <end position="26"/>
    </location>
</feature>
<organism evidence="2 3">
    <name type="scientific">Nocardioides pini</name>
    <dbReference type="NCBI Taxonomy" id="2975053"/>
    <lineage>
        <taxon>Bacteria</taxon>
        <taxon>Bacillati</taxon>
        <taxon>Actinomycetota</taxon>
        <taxon>Actinomycetes</taxon>
        <taxon>Propionibacteriales</taxon>
        <taxon>Nocardioidaceae</taxon>
        <taxon>Nocardioides</taxon>
    </lineage>
</organism>
<dbReference type="EMBL" id="JAPPUX010000002">
    <property type="protein sequence ID" value="MCY4725936.1"/>
    <property type="molecule type" value="Genomic_DNA"/>
</dbReference>